<evidence type="ECO:0000256" key="5">
    <source>
        <dbReference type="ARBA" id="ARBA00023315"/>
    </source>
</evidence>
<dbReference type="SUPFAM" id="SSF53067">
    <property type="entry name" value="Actin-like ATPase domain"/>
    <property type="match status" value="1"/>
</dbReference>
<keyword evidence="3 7" id="KW-0819">tRNA processing</keyword>
<dbReference type="HAMAP" id="MF_01445">
    <property type="entry name" value="TsaD"/>
    <property type="match status" value="1"/>
</dbReference>
<evidence type="ECO:0000259" key="8">
    <source>
        <dbReference type="Pfam" id="PF00814"/>
    </source>
</evidence>
<dbReference type="InterPro" id="IPR022450">
    <property type="entry name" value="TsaD"/>
</dbReference>
<reference evidence="9" key="1">
    <citation type="submission" date="2023-05" db="EMBL/GenBank/DDBJ databases">
        <authorList>
            <person name="Stuckert A."/>
        </authorList>
    </citation>
    <scope>NUCLEOTIDE SEQUENCE</scope>
</reference>
<organism evidence="9 10">
    <name type="scientific">Staurois parvus</name>
    <dbReference type="NCBI Taxonomy" id="386267"/>
    <lineage>
        <taxon>Eukaryota</taxon>
        <taxon>Metazoa</taxon>
        <taxon>Chordata</taxon>
        <taxon>Craniata</taxon>
        <taxon>Vertebrata</taxon>
        <taxon>Euteleostomi</taxon>
        <taxon>Amphibia</taxon>
        <taxon>Batrachia</taxon>
        <taxon>Anura</taxon>
        <taxon>Neobatrachia</taxon>
        <taxon>Ranoidea</taxon>
        <taxon>Ranidae</taxon>
        <taxon>Staurois</taxon>
    </lineage>
</organism>
<evidence type="ECO:0000256" key="7">
    <source>
        <dbReference type="HAMAP-Rule" id="MF_03179"/>
    </source>
</evidence>
<evidence type="ECO:0000256" key="2">
    <source>
        <dbReference type="ARBA" id="ARBA00022679"/>
    </source>
</evidence>
<dbReference type="InterPro" id="IPR017861">
    <property type="entry name" value="KAE1/TsaD"/>
</dbReference>
<comment type="catalytic activity">
    <reaction evidence="6 7">
        <text>L-threonylcarbamoyladenylate + adenosine(37) in tRNA = N(6)-L-threonylcarbamoyladenosine(37) in tRNA + AMP + H(+)</text>
        <dbReference type="Rhea" id="RHEA:37059"/>
        <dbReference type="Rhea" id="RHEA-COMP:10162"/>
        <dbReference type="Rhea" id="RHEA-COMP:10163"/>
        <dbReference type="ChEBI" id="CHEBI:15378"/>
        <dbReference type="ChEBI" id="CHEBI:73682"/>
        <dbReference type="ChEBI" id="CHEBI:74411"/>
        <dbReference type="ChEBI" id="CHEBI:74418"/>
        <dbReference type="ChEBI" id="CHEBI:456215"/>
        <dbReference type="EC" id="2.3.1.234"/>
    </reaction>
</comment>
<evidence type="ECO:0000313" key="9">
    <source>
        <dbReference type="EMBL" id="CAI9611116.1"/>
    </source>
</evidence>
<accession>A0ABN9GU32</accession>
<evidence type="ECO:0000256" key="1">
    <source>
        <dbReference type="ARBA" id="ARBA00012156"/>
    </source>
</evidence>
<dbReference type="PANTHER" id="PTHR11735">
    <property type="entry name" value="TRNA N6-ADENOSINE THREONYLCARBAMOYLTRANSFERASE"/>
    <property type="match status" value="1"/>
</dbReference>
<comment type="subcellular location">
    <subcellularLocation>
        <location evidence="7">Mitochondrion</location>
    </subcellularLocation>
</comment>
<comment type="caution">
    <text evidence="9">The sequence shown here is derived from an EMBL/GenBank/DDBJ whole genome shotgun (WGS) entry which is preliminary data.</text>
</comment>
<proteinExistence type="inferred from homology"/>
<evidence type="ECO:0000256" key="3">
    <source>
        <dbReference type="ARBA" id="ARBA00022694"/>
    </source>
</evidence>
<keyword evidence="4 7" id="KW-0479">Metal-binding</keyword>
<evidence type="ECO:0000256" key="6">
    <source>
        <dbReference type="ARBA" id="ARBA00048117"/>
    </source>
</evidence>
<dbReference type="Gene3D" id="3.30.420.40">
    <property type="match status" value="2"/>
</dbReference>
<dbReference type="CDD" id="cd24134">
    <property type="entry name" value="ASKHA_NBD_OSGEPL1_QRI7_euk"/>
    <property type="match status" value="1"/>
</dbReference>
<dbReference type="PRINTS" id="PR00789">
    <property type="entry name" value="OSIALOPTASE"/>
</dbReference>
<dbReference type="EMBL" id="CATNWA010019077">
    <property type="protein sequence ID" value="CAI9611116.1"/>
    <property type="molecule type" value="Genomic_DNA"/>
</dbReference>
<dbReference type="NCBIfam" id="TIGR00329">
    <property type="entry name" value="gcp_kae1"/>
    <property type="match status" value="1"/>
</dbReference>
<keyword evidence="2 7" id="KW-0808">Transferase</keyword>
<evidence type="ECO:0000313" key="10">
    <source>
        <dbReference type="Proteomes" id="UP001162483"/>
    </source>
</evidence>
<keyword evidence="7" id="KW-0496">Mitochondrion</keyword>
<keyword evidence="10" id="KW-1185">Reference proteome</keyword>
<comment type="function">
    <text evidence="7">Required for the formation of a threonylcarbamoyl group on adenosine at position 37 (t(6)A37) in mitochondrial tRNAs that read codons beginning with adenine. Probably involved in the transfer of the threonylcarbamoyl moiety of threonylcarbamoyl-AMP (TC-AMP) to the N6 group of A37. Involved in mitochondrial genome maintenance.</text>
</comment>
<dbReference type="EC" id="2.3.1.234" evidence="1"/>
<keyword evidence="5 7" id="KW-0012">Acyltransferase</keyword>
<feature type="domain" description="Gcp-like" evidence="8">
    <location>
        <begin position="51"/>
        <end position="356"/>
    </location>
</feature>
<dbReference type="InterPro" id="IPR000905">
    <property type="entry name" value="Gcp-like_dom"/>
</dbReference>
<dbReference type="PANTHER" id="PTHR11735:SF6">
    <property type="entry name" value="TRNA N6-ADENOSINE THREONYLCARBAMOYLTRANSFERASE, MITOCHONDRIAL"/>
    <property type="match status" value="1"/>
</dbReference>
<dbReference type="Pfam" id="PF00814">
    <property type="entry name" value="TsaD"/>
    <property type="match status" value="1"/>
</dbReference>
<protein>
    <recommendedName>
        <fullName evidence="1">N(6)-L-threonylcarbamoyladenine synthase</fullName>
        <ecNumber evidence="1">2.3.1.234</ecNumber>
    </recommendedName>
</protein>
<name>A0ABN9GU32_9NEOB</name>
<comment type="similarity">
    <text evidence="7">Belongs to the KAE1 / TsaD family.</text>
</comment>
<comment type="cofactor">
    <cofactor evidence="7">
        <name>a divalent metal cation</name>
        <dbReference type="ChEBI" id="CHEBI:60240"/>
    </cofactor>
    <text evidence="7">Binds 1 divalent metal cation per subunit.</text>
</comment>
<dbReference type="Proteomes" id="UP001162483">
    <property type="component" value="Unassembled WGS sequence"/>
</dbReference>
<gene>
    <name evidence="9" type="ORF">SPARVUS_LOCUS14502385</name>
</gene>
<dbReference type="InterPro" id="IPR043129">
    <property type="entry name" value="ATPase_NBD"/>
</dbReference>
<sequence length="404" mass="43808">MARFICNMRTSLAIYKGLISLRSMATYPRVVLGIETSCDDTGAAVVDEHGKILGEALLSQKDVHLKAGGIIPTVAQQLHRDNIDRVVNEAIICSGISASNLSAVATTVKPGLALSLGVGLIYSLDLVKQYNKPFIPIHHMEAHALTVRLLHPVEFPFLVLLISGGHCLLAVANGISDFLLLGQSIDEAPGNSLDKVSRRLSLIKHPECSCMSGGQAIEHLAQFGDKTFCKQILPLSKYQDCNFSFSGLQNYFNCVIQKMEDVEGIENGAVLSCAADIAASFQHAVAHHIIKRTQRAILFCKQENILPINASLVVSGGVASNGYIRKMLQNLTDCMGMSLLCPPPQLCTDNGIMIAWNGIERLRAGAGILNDTFDIRYEPRAPLGTDISEQVRKTAIKLPPLKIK</sequence>
<evidence type="ECO:0000256" key="4">
    <source>
        <dbReference type="ARBA" id="ARBA00022723"/>
    </source>
</evidence>